<keyword evidence="2" id="KW-1185">Reference proteome</keyword>
<dbReference type="Pfam" id="PF03392">
    <property type="entry name" value="OS-D"/>
    <property type="match status" value="1"/>
</dbReference>
<dbReference type="InterPro" id="IPR036682">
    <property type="entry name" value="OS_D_A10/PebIII_sf"/>
</dbReference>
<dbReference type="Gene3D" id="1.10.2080.10">
    <property type="entry name" value="Insect odorant-binding protein A10/Ejaculatory bulb-specific protein 3"/>
    <property type="match status" value="1"/>
</dbReference>
<evidence type="ECO:0000313" key="1">
    <source>
        <dbReference type="EMBL" id="OWR46843.1"/>
    </source>
</evidence>
<protein>
    <submittedName>
        <fullName evidence="1">Chemosensory protein 7</fullName>
    </submittedName>
</protein>
<comment type="caution">
    <text evidence="1">The sequence shown here is derived from an EMBL/GenBank/DDBJ whole genome shotgun (WGS) entry which is preliminary data.</text>
</comment>
<dbReference type="PANTHER" id="PTHR11257:SF13">
    <property type="entry name" value="GEO07322P1"/>
    <property type="match status" value="1"/>
</dbReference>
<dbReference type="EMBL" id="AGBW02011309">
    <property type="protein sequence ID" value="OWR46843.1"/>
    <property type="molecule type" value="Genomic_DNA"/>
</dbReference>
<accession>A0A212EZD2</accession>
<dbReference type="KEGG" id="dpl:KGM_209275"/>
<dbReference type="SUPFAM" id="SSF100910">
    <property type="entry name" value="Chemosensory protein Csp2"/>
    <property type="match status" value="1"/>
</dbReference>
<reference evidence="1 2" key="1">
    <citation type="journal article" date="2011" name="Cell">
        <title>The monarch butterfly genome yields insights into long-distance migration.</title>
        <authorList>
            <person name="Zhan S."/>
            <person name="Merlin C."/>
            <person name="Boore J.L."/>
            <person name="Reppert S.M."/>
        </authorList>
    </citation>
    <scope>NUCLEOTIDE SEQUENCE [LARGE SCALE GENOMIC DNA]</scope>
    <source>
        <strain evidence="1">F-2</strain>
    </source>
</reference>
<dbReference type="InterPro" id="IPR005055">
    <property type="entry name" value="A10/PebIII"/>
</dbReference>
<sequence length="133" mass="15380">MKTFILIALGALAAADPIDYYITDNTGLDIEALAAQPLKMISYINCFLDRGPCCRVGASYKKNLAEAVSQACRRCSPDQKQLFWRFLHIIKPVFPQEYNEFWKKYDPEHIYYDLLMKELEKYKPVSLPVLPIL</sequence>
<dbReference type="OrthoDB" id="7182126at2759"/>
<gene>
    <name evidence="1" type="ORF">KGM_209275</name>
</gene>
<dbReference type="AlphaFoldDB" id="A0A212EZD2"/>
<name>A0A212EZD2_DANPL</name>
<dbReference type="Proteomes" id="UP000007151">
    <property type="component" value="Unassembled WGS sequence"/>
</dbReference>
<evidence type="ECO:0000313" key="2">
    <source>
        <dbReference type="Proteomes" id="UP000007151"/>
    </source>
</evidence>
<proteinExistence type="predicted"/>
<dbReference type="PANTHER" id="PTHR11257">
    <property type="entry name" value="CHEMOSENSORY PROTEIN-RELATED"/>
    <property type="match status" value="1"/>
</dbReference>
<organism evidence="1 2">
    <name type="scientific">Danaus plexippus plexippus</name>
    <dbReference type="NCBI Taxonomy" id="278856"/>
    <lineage>
        <taxon>Eukaryota</taxon>
        <taxon>Metazoa</taxon>
        <taxon>Ecdysozoa</taxon>
        <taxon>Arthropoda</taxon>
        <taxon>Hexapoda</taxon>
        <taxon>Insecta</taxon>
        <taxon>Pterygota</taxon>
        <taxon>Neoptera</taxon>
        <taxon>Endopterygota</taxon>
        <taxon>Lepidoptera</taxon>
        <taxon>Glossata</taxon>
        <taxon>Ditrysia</taxon>
        <taxon>Papilionoidea</taxon>
        <taxon>Nymphalidae</taxon>
        <taxon>Danainae</taxon>
        <taxon>Danaini</taxon>
        <taxon>Danaina</taxon>
        <taxon>Danaus</taxon>
        <taxon>Danaus</taxon>
    </lineage>
</organism>